<dbReference type="Gene3D" id="3.40.50.720">
    <property type="entry name" value="NAD(P)-binding Rossmann-like Domain"/>
    <property type="match status" value="1"/>
</dbReference>
<evidence type="ECO:0000313" key="3">
    <source>
        <dbReference type="EMBL" id="AVY94147.1"/>
    </source>
</evidence>
<proteinExistence type="predicted"/>
<dbReference type="OrthoDB" id="9802815at2"/>
<accession>A0A2S0PA36</accession>
<organism evidence="3 4">
    <name type="scientific">Microvirgula aerodenitrificans</name>
    <dbReference type="NCBI Taxonomy" id="57480"/>
    <lineage>
        <taxon>Bacteria</taxon>
        <taxon>Pseudomonadati</taxon>
        <taxon>Pseudomonadota</taxon>
        <taxon>Betaproteobacteria</taxon>
        <taxon>Neisseriales</taxon>
        <taxon>Aquaspirillaceae</taxon>
        <taxon>Microvirgula</taxon>
    </lineage>
</organism>
<dbReference type="RefSeq" id="WP_107889223.1">
    <property type="nucleotide sequence ID" value="NZ_CP028519.1"/>
</dbReference>
<dbReference type="STRING" id="1122240.GCA_000620105_03416"/>
<evidence type="ECO:0000256" key="1">
    <source>
        <dbReference type="ARBA" id="ARBA00023027"/>
    </source>
</evidence>
<keyword evidence="1" id="KW-0520">NAD</keyword>
<gene>
    <name evidence="3" type="ORF">DAI18_08895</name>
</gene>
<dbReference type="Proteomes" id="UP000244173">
    <property type="component" value="Chromosome"/>
</dbReference>
<dbReference type="InterPro" id="IPR036291">
    <property type="entry name" value="NAD(P)-bd_dom_sf"/>
</dbReference>
<dbReference type="EMBL" id="CP028519">
    <property type="protein sequence ID" value="AVY94147.1"/>
    <property type="molecule type" value="Genomic_DNA"/>
</dbReference>
<keyword evidence="4" id="KW-1185">Reference proteome</keyword>
<dbReference type="InterPro" id="IPR001509">
    <property type="entry name" value="Epimerase_deHydtase"/>
</dbReference>
<name>A0A2S0PA36_9NEIS</name>
<dbReference type="CDD" id="cd05253">
    <property type="entry name" value="UDP_GE_SDE_e"/>
    <property type="match status" value="1"/>
</dbReference>
<evidence type="ECO:0000259" key="2">
    <source>
        <dbReference type="Pfam" id="PF01370"/>
    </source>
</evidence>
<dbReference type="PRINTS" id="PR01713">
    <property type="entry name" value="NUCEPIMERASE"/>
</dbReference>
<protein>
    <submittedName>
        <fullName evidence="3">UDP-glucuronate 5-epimerase</fullName>
    </submittedName>
</protein>
<evidence type="ECO:0000313" key="4">
    <source>
        <dbReference type="Proteomes" id="UP000244173"/>
    </source>
</evidence>
<feature type="domain" description="NAD-dependent epimerase/dehydratase" evidence="2">
    <location>
        <begin position="3"/>
        <end position="233"/>
    </location>
</feature>
<dbReference type="AlphaFoldDB" id="A0A2S0PA36"/>
<sequence>MKILVTGAAGFIGMFVCKRLLGEGHAVTGMDNLNDYYDPGLKQARLDQLSQFERFQFIYQDLVNPGLIEYIAQGEFDVVVHLAAQAGVRYSIAAPLAYADANLAGFTHILEGCRHGKVKHLLFASSSSVYGGNTRLPFSETDPVDLPVSFYAATKRANELMAHSYAHLYGLPVTGLRFFTVYGPWGRPDMAYFKFAEKMVNGTPIDVYNHGRMQRDFTYIDDIVEAIARLLPQAPAANPAYDRDHPLAGASWAPYQLFNIGGSHPVALLTFIETLEAQLGLVADKNLLPMQDGDVVATCADNSKLRQAIGEWPVTPLETGLARFVDWFRTFYGHRRTPLTQDNTD</sequence>
<reference evidence="3 4" key="1">
    <citation type="submission" date="2018-04" db="EMBL/GenBank/DDBJ databases">
        <title>Denitrifier Microvirgula.</title>
        <authorList>
            <person name="Anderson E."/>
            <person name="Jang J."/>
            <person name="Ishii S."/>
        </authorList>
    </citation>
    <scope>NUCLEOTIDE SEQUENCE [LARGE SCALE GENOMIC DNA]</scope>
    <source>
        <strain evidence="3 4">BE2.4</strain>
    </source>
</reference>
<dbReference type="PANTHER" id="PTHR43574">
    <property type="entry name" value="EPIMERASE-RELATED"/>
    <property type="match status" value="1"/>
</dbReference>
<dbReference type="Pfam" id="PF01370">
    <property type="entry name" value="Epimerase"/>
    <property type="match status" value="1"/>
</dbReference>
<dbReference type="SUPFAM" id="SSF51735">
    <property type="entry name" value="NAD(P)-binding Rossmann-fold domains"/>
    <property type="match status" value="1"/>
</dbReference>
<dbReference type="KEGG" id="maer:DAI18_08895"/>